<evidence type="ECO:0000256" key="5">
    <source>
        <dbReference type="HAMAP-Rule" id="MF_01184"/>
    </source>
</evidence>
<comment type="similarity">
    <text evidence="5">Belongs to the purine/pyrimidine phosphoribosyltransferase family. Xpt subfamily.</text>
</comment>
<comment type="function">
    <text evidence="5">Converts the preformed base xanthine, a product of nucleic acid breakdown, to xanthosine 5'-monophosphate (XMP), so it can be reused for RNA or DNA synthesis.</text>
</comment>
<gene>
    <name evidence="5" type="primary">xpt</name>
    <name evidence="8" type="ORF">SAMN02910414_00187</name>
</gene>
<evidence type="ECO:0000256" key="4">
    <source>
        <dbReference type="ARBA" id="ARBA00022726"/>
    </source>
</evidence>
<evidence type="ECO:0000256" key="2">
    <source>
        <dbReference type="ARBA" id="ARBA00022676"/>
    </source>
</evidence>
<dbReference type="HAMAP" id="MF_01184">
    <property type="entry name" value="XPRTase"/>
    <property type="match status" value="1"/>
</dbReference>
<dbReference type="InterPro" id="IPR000836">
    <property type="entry name" value="PRTase_dom"/>
</dbReference>
<comment type="caution">
    <text evidence="5">Lacks conserved residue(s) required for the propagation of feature annotation.</text>
</comment>
<comment type="pathway">
    <text evidence="5">Purine metabolism; XMP biosynthesis via salvage pathway; XMP from xanthine: step 1/1.</text>
</comment>
<keyword evidence="1 5" id="KW-0963">Cytoplasm</keyword>
<sequence>MEELQKLILAQGEVINDEIIKVDSFINHQIDPVLMDKIGKNFAAQFKEQKVTKVATIESSGIAPALMTAKELNVPLIILKKEPSKYLNSDLYQTEVYSFTHQKNYELTVSQKYISEDDHILLIDDFLADGEAAVGALRLFHKAHATTAGVGVIINKVFQPGETKLKELGIDVVSLVKIKSLTNKTITFD</sequence>
<dbReference type="NCBIfam" id="NF006671">
    <property type="entry name" value="PRK09219.1"/>
    <property type="match status" value="1"/>
</dbReference>
<dbReference type="STRING" id="1122142.SAMN02910414_00187"/>
<dbReference type="Gene3D" id="3.40.50.2020">
    <property type="match status" value="1"/>
</dbReference>
<evidence type="ECO:0000256" key="6">
    <source>
        <dbReference type="NCBIfam" id="TIGR01744"/>
    </source>
</evidence>
<keyword evidence="3 5" id="KW-0808">Transferase</keyword>
<dbReference type="GO" id="GO:0032265">
    <property type="term" value="P:XMP salvage"/>
    <property type="evidence" value="ECO:0007669"/>
    <property type="project" value="UniProtKB-UniRule"/>
</dbReference>
<dbReference type="NCBIfam" id="TIGR01744">
    <property type="entry name" value="XPRTase"/>
    <property type="match status" value="1"/>
</dbReference>
<feature type="domain" description="Phosphoribosyltransferase" evidence="7">
    <location>
        <begin position="37"/>
        <end position="156"/>
    </location>
</feature>
<keyword evidence="2 5" id="KW-0328">Glycosyltransferase</keyword>
<proteinExistence type="inferred from homology"/>
<dbReference type="AlphaFoldDB" id="A0A1H3F872"/>
<dbReference type="GO" id="GO:0006166">
    <property type="term" value="P:purine ribonucleoside salvage"/>
    <property type="evidence" value="ECO:0007669"/>
    <property type="project" value="UniProtKB-KW"/>
</dbReference>
<keyword evidence="9" id="KW-1185">Reference proteome</keyword>
<feature type="binding site" evidence="5">
    <location>
        <position position="27"/>
    </location>
    <ligand>
        <name>xanthine</name>
        <dbReference type="ChEBI" id="CHEBI:17712"/>
    </ligand>
</feature>
<dbReference type="EMBL" id="FNPG01000004">
    <property type="protein sequence ID" value="SDX87120.1"/>
    <property type="molecule type" value="Genomic_DNA"/>
</dbReference>
<dbReference type="InterPro" id="IPR010079">
    <property type="entry name" value="Xanthine_PRibTrfase"/>
</dbReference>
<evidence type="ECO:0000259" key="7">
    <source>
        <dbReference type="Pfam" id="PF00156"/>
    </source>
</evidence>
<comment type="catalytic activity">
    <reaction evidence="5">
        <text>XMP + diphosphate = xanthine + 5-phospho-alpha-D-ribose 1-diphosphate</text>
        <dbReference type="Rhea" id="RHEA:10800"/>
        <dbReference type="ChEBI" id="CHEBI:17712"/>
        <dbReference type="ChEBI" id="CHEBI:33019"/>
        <dbReference type="ChEBI" id="CHEBI:57464"/>
        <dbReference type="ChEBI" id="CHEBI:58017"/>
        <dbReference type="EC" id="2.4.2.22"/>
    </reaction>
</comment>
<dbReference type="OrthoDB" id="9790678at2"/>
<reference evidence="8 9" key="1">
    <citation type="submission" date="2016-10" db="EMBL/GenBank/DDBJ databases">
        <authorList>
            <person name="de Groot N.N."/>
        </authorList>
    </citation>
    <scope>NUCLEOTIDE SEQUENCE [LARGE SCALE GENOMIC DNA]</scope>
    <source>
        <strain evidence="8 9">DSM 14045</strain>
    </source>
</reference>
<dbReference type="RefSeq" id="WP_074715189.1">
    <property type="nucleotide sequence ID" value="NZ_FNPG01000004.1"/>
</dbReference>
<dbReference type="SUPFAM" id="SSF53271">
    <property type="entry name" value="PRTase-like"/>
    <property type="match status" value="1"/>
</dbReference>
<dbReference type="GO" id="GO:0000310">
    <property type="term" value="F:xanthine phosphoribosyltransferase activity"/>
    <property type="evidence" value="ECO:0007669"/>
    <property type="project" value="UniProtKB-UniRule"/>
</dbReference>
<accession>A0A1H3F872</accession>
<dbReference type="PANTHER" id="PTHR43864">
    <property type="entry name" value="HYPOXANTHINE/GUANINE PHOSPHORIBOSYLTRANSFERASE"/>
    <property type="match status" value="1"/>
</dbReference>
<name>A0A1H3F872_9FIRM</name>
<dbReference type="CDD" id="cd06223">
    <property type="entry name" value="PRTases_typeI"/>
    <property type="match status" value="1"/>
</dbReference>
<comment type="subunit">
    <text evidence="5">Homodimer.</text>
</comment>
<dbReference type="Pfam" id="PF00156">
    <property type="entry name" value="Pribosyltran"/>
    <property type="match status" value="1"/>
</dbReference>
<organism evidence="8 9">
    <name type="scientific">Lachnobacterium bovis DSM 14045</name>
    <dbReference type="NCBI Taxonomy" id="1122142"/>
    <lineage>
        <taxon>Bacteria</taxon>
        <taxon>Bacillati</taxon>
        <taxon>Bacillota</taxon>
        <taxon>Clostridia</taxon>
        <taxon>Lachnospirales</taxon>
        <taxon>Lachnospiraceae</taxon>
        <taxon>Lachnobacterium</taxon>
    </lineage>
</organism>
<evidence type="ECO:0000256" key="1">
    <source>
        <dbReference type="ARBA" id="ARBA00022490"/>
    </source>
</evidence>
<dbReference type="GO" id="GO:0005737">
    <property type="term" value="C:cytoplasm"/>
    <property type="evidence" value="ECO:0007669"/>
    <property type="project" value="UniProtKB-SubCell"/>
</dbReference>
<dbReference type="InterPro" id="IPR029057">
    <property type="entry name" value="PRTase-like"/>
</dbReference>
<feature type="binding site" evidence="5">
    <location>
        <begin position="128"/>
        <end position="132"/>
    </location>
    <ligand>
        <name>5-phospho-alpha-D-ribose 1-diphosphate</name>
        <dbReference type="ChEBI" id="CHEBI:58017"/>
    </ligand>
</feature>
<evidence type="ECO:0000313" key="9">
    <source>
        <dbReference type="Proteomes" id="UP000183918"/>
    </source>
</evidence>
<dbReference type="Proteomes" id="UP000183918">
    <property type="component" value="Unassembled WGS sequence"/>
</dbReference>
<dbReference type="InterPro" id="IPR050118">
    <property type="entry name" value="Pur/Pyrimidine_PRTase"/>
</dbReference>
<feature type="binding site" evidence="5">
    <location>
        <position position="156"/>
    </location>
    <ligand>
        <name>xanthine</name>
        <dbReference type="ChEBI" id="CHEBI:17712"/>
    </ligand>
</feature>
<protein>
    <recommendedName>
        <fullName evidence="5 6">Xanthine phosphoribosyltransferase</fullName>
        <shortName evidence="5">XPRTase</shortName>
        <ecNumber evidence="5 6">2.4.2.22</ecNumber>
    </recommendedName>
</protein>
<comment type="subcellular location">
    <subcellularLocation>
        <location evidence="5">Cytoplasm</location>
    </subcellularLocation>
</comment>
<evidence type="ECO:0000256" key="3">
    <source>
        <dbReference type="ARBA" id="ARBA00022679"/>
    </source>
</evidence>
<dbReference type="EC" id="2.4.2.22" evidence="5 6"/>
<dbReference type="UniPathway" id="UPA00602">
    <property type="reaction ID" value="UER00658"/>
</dbReference>
<dbReference type="PANTHER" id="PTHR43864:SF1">
    <property type="entry name" value="XANTHINE PHOSPHORIBOSYLTRANSFERASE"/>
    <property type="match status" value="1"/>
</dbReference>
<evidence type="ECO:0000313" key="8">
    <source>
        <dbReference type="EMBL" id="SDX87120.1"/>
    </source>
</evidence>
<dbReference type="GO" id="GO:0046110">
    <property type="term" value="P:xanthine metabolic process"/>
    <property type="evidence" value="ECO:0007669"/>
    <property type="project" value="UniProtKB-UniRule"/>
</dbReference>
<keyword evidence="4 5" id="KW-0660">Purine salvage</keyword>